<keyword evidence="2" id="KW-0547">Nucleotide-binding</keyword>
<dbReference type="RefSeq" id="WP_379231287.1">
    <property type="nucleotide sequence ID" value="NZ_JBHSTE010000001.1"/>
</dbReference>
<dbReference type="Proteomes" id="UP001596233">
    <property type="component" value="Unassembled WGS sequence"/>
</dbReference>
<keyword evidence="3 5" id="KW-0067">ATP-binding</keyword>
<dbReference type="SUPFAM" id="SSF52540">
    <property type="entry name" value="P-loop containing nucleoside triphosphate hydrolases"/>
    <property type="match status" value="1"/>
</dbReference>
<feature type="domain" description="ABC transporter" evidence="4">
    <location>
        <begin position="7"/>
        <end position="248"/>
    </location>
</feature>
<dbReference type="InterPro" id="IPR015854">
    <property type="entry name" value="ABC_transpr_LolD-like"/>
</dbReference>
<evidence type="ECO:0000256" key="1">
    <source>
        <dbReference type="ARBA" id="ARBA00022448"/>
    </source>
</evidence>
<comment type="caution">
    <text evidence="5">The sequence shown here is derived from an EMBL/GenBank/DDBJ whole genome shotgun (WGS) entry which is preliminary data.</text>
</comment>
<sequence length="257" mass="28720">MSRNIILKLEQIGKWYKQGSNKLVALQKCTLEIEDGEFVVVMGTSGSGKTTLLNIIGGMIAPSSGALFVRGNKVHFDAKHGHQLSEYRRREVGVVFQDFNLIEAMTVRENVAIPLILDGESAAVIEEKTEQMLKKVGLEQRGSFKTYELSGGQQQRVALARALIKQPAILLADEPTGNLDYKTSRAMLELLIDIQTCAKQTIVMVTHDPLMAAYGERVLFMHDGFMYEQLKLDANCSIEQRRDIIVTEFYSMKGMTS</sequence>
<evidence type="ECO:0000313" key="5">
    <source>
        <dbReference type="EMBL" id="MFC6331739.1"/>
    </source>
</evidence>
<dbReference type="InterPro" id="IPR017911">
    <property type="entry name" value="MacB-like_ATP-bd"/>
</dbReference>
<dbReference type="CDD" id="cd03255">
    <property type="entry name" value="ABC_MJ0796_LolCDE_FtsE"/>
    <property type="match status" value="1"/>
</dbReference>
<dbReference type="Gene3D" id="3.40.50.300">
    <property type="entry name" value="P-loop containing nucleotide triphosphate hydrolases"/>
    <property type="match status" value="1"/>
</dbReference>
<dbReference type="GO" id="GO:0005524">
    <property type="term" value="F:ATP binding"/>
    <property type="evidence" value="ECO:0007669"/>
    <property type="project" value="UniProtKB-KW"/>
</dbReference>
<dbReference type="InterPro" id="IPR003439">
    <property type="entry name" value="ABC_transporter-like_ATP-bd"/>
</dbReference>
<evidence type="ECO:0000256" key="3">
    <source>
        <dbReference type="ARBA" id="ARBA00022840"/>
    </source>
</evidence>
<dbReference type="EMBL" id="JBHSTE010000001">
    <property type="protein sequence ID" value="MFC6331739.1"/>
    <property type="molecule type" value="Genomic_DNA"/>
</dbReference>
<dbReference type="SMART" id="SM00382">
    <property type="entry name" value="AAA"/>
    <property type="match status" value="1"/>
</dbReference>
<protein>
    <submittedName>
        <fullName evidence="5">ABC transporter ATP-binding protein</fullName>
    </submittedName>
</protein>
<name>A0ABW1UZ44_9BACL</name>
<keyword evidence="1" id="KW-0813">Transport</keyword>
<dbReference type="PANTHER" id="PTHR24220">
    <property type="entry name" value="IMPORT ATP-BINDING PROTEIN"/>
    <property type="match status" value="1"/>
</dbReference>
<dbReference type="PROSITE" id="PS50893">
    <property type="entry name" value="ABC_TRANSPORTER_2"/>
    <property type="match status" value="1"/>
</dbReference>
<reference evidence="6" key="1">
    <citation type="journal article" date="2019" name="Int. J. Syst. Evol. Microbiol.">
        <title>The Global Catalogue of Microorganisms (GCM) 10K type strain sequencing project: providing services to taxonomists for standard genome sequencing and annotation.</title>
        <authorList>
            <consortium name="The Broad Institute Genomics Platform"/>
            <consortium name="The Broad Institute Genome Sequencing Center for Infectious Disease"/>
            <person name="Wu L."/>
            <person name="Ma J."/>
        </authorList>
    </citation>
    <scope>NUCLEOTIDE SEQUENCE [LARGE SCALE GENOMIC DNA]</scope>
    <source>
        <strain evidence="6">PCU 280</strain>
    </source>
</reference>
<dbReference type="InterPro" id="IPR003593">
    <property type="entry name" value="AAA+_ATPase"/>
</dbReference>
<keyword evidence="6" id="KW-1185">Reference proteome</keyword>
<evidence type="ECO:0000313" key="6">
    <source>
        <dbReference type="Proteomes" id="UP001596233"/>
    </source>
</evidence>
<dbReference type="InterPro" id="IPR017871">
    <property type="entry name" value="ABC_transporter-like_CS"/>
</dbReference>
<evidence type="ECO:0000256" key="2">
    <source>
        <dbReference type="ARBA" id="ARBA00022741"/>
    </source>
</evidence>
<gene>
    <name evidence="5" type="ORF">ACFP56_03825</name>
</gene>
<organism evidence="5 6">
    <name type="scientific">Paenibacillus septentrionalis</name>
    <dbReference type="NCBI Taxonomy" id="429342"/>
    <lineage>
        <taxon>Bacteria</taxon>
        <taxon>Bacillati</taxon>
        <taxon>Bacillota</taxon>
        <taxon>Bacilli</taxon>
        <taxon>Bacillales</taxon>
        <taxon>Paenibacillaceae</taxon>
        <taxon>Paenibacillus</taxon>
    </lineage>
</organism>
<evidence type="ECO:0000259" key="4">
    <source>
        <dbReference type="PROSITE" id="PS50893"/>
    </source>
</evidence>
<dbReference type="Pfam" id="PF00005">
    <property type="entry name" value="ABC_tran"/>
    <property type="match status" value="1"/>
</dbReference>
<proteinExistence type="predicted"/>
<accession>A0ABW1UZ44</accession>
<dbReference type="InterPro" id="IPR027417">
    <property type="entry name" value="P-loop_NTPase"/>
</dbReference>
<dbReference type="PROSITE" id="PS00211">
    <property type="entry name" value="ABC_TRANSPORTER_1"/>
    <property type="match status" value="1"/>
</dbReference>